<dbReference type="Gene3D" id="2.70.9.10">
    <property type="entry name" value="Adenovirus Type 2 Hexon, domain 4"/>
    <property type="match status" value="1"/>
</dbReference>
<proteinExistence type="predicted"/>
<keyword evidence="3" id="KW-0946">Virion</keyword>
<dbReference type="GeneID" id="80517422"/>
<feature type="domain" description="Major capsid protein N-terminal" evidence="4">
    <location>
        <begin position="1576"/>
        <end position="1722"/>
    </location>
</feature>
<reference evidence="5" key="2">
    <citation type="journal article" date="2018" name="Nat. Commun.">
        <title>Tailed giant Tupanvirus possesses the most complete translational apparatus of the known virosphere.</title>
        <authorList>
            <person name="Abrahao J."/>
            <person name="Silva L."/>
            <person name="Silva L.S."/>
            <person name="Khalil J.Y.B."/>
            <person name="Rodrigues R."/>
            <person name="Arantes T."/>
            <person name="Assis F."/>
            <person name="Boratto P."/>
            <person name="Andrade M."/>
            <person name="Kroon E.G."/>
            <person name="Ribeiro B."/>
            <person name="Bergier I."/>
            <person name="Seligmann H."/>
            <person name="Ghigo E."/>
            <person name="Colson P."/>
            <person name="Levasseur A."/>
            <person name="Kroemer G."/>
            <person name="Raoult D."/>
            <person name="La Scola B."/>
        </authorList>
    </citation>
    <scope>NUCLEOTIDE SEQUENCE [LARGE SCALE GENOMIC DNA]</scope>
    <source>
        <strain evidence="5">Deep ocean</strain>
    </source>
</reference>
<dbReference type="Pfam" id="PF16903">
    <property type="entry name" value="Capsid_N"/>
    <property type="match status" value="2"/>
</dbReference>
<dbReference type="KEGG" id="vg:80517422"/>
<feature type="domain" description="Major capsid protein N-terminal" evidence="4">
    <location>
        <begin position="27"/>
        <end position="85"/>
    </location>
</feature>
<dbReference type="GO" id="GO:0019028">
    <property type="term" value="C:viral capsid"/>
    <property type="evidence" value="ECO:0007669"/>
    <property type="project" value="UniProtKB-KW"/>
</dbReference>
<dbReference type="EMBL" id="MF405918">
    <property type="protein sequence ID" value="QKU34115.1"/>
    <property type="molecule type" value="Genomic_DNA"/>
</dbReference>
<comment type="subcellular location">
    <subcellularLocation>
        <location evidence="1">Virion</location>
    </subcellularLocation>
</comment>
<organism evidence="5">
    <name type="scientific">Tupanvirus deep ocean</name>
    <dbReference type="NCBI Taxonomy" id="2126984"/>
    <lineage>
        <taxon>Viruses</taxon>
        <taxon>Varidnaviria</taxon>
        <taxon>Bamfordvirae</taxon>
        <taxon>Nucleocytoviricota</taxon>
        <taxon>Megaviricetes</taxon>
        <taxon>Imitervirales</taxon>
        <taxon>Mimiviridae</taxon>
        <taxon>Megamimivirinae</taxon>
        <taxon>Tupanvirus</taxon>
        <taxon>Tupanvirus altamarinense</taxon>
    </lineage>
</organism>
<accession>A0A6N1NFV3</accession>
<name>A0A6N1NFV3_9VIRU</name>
<evidence type="ECO:0000256" key="1">
    <source>
        <dbReference type="ARBA" id="ARBA00004328"/>
    </source>
</evidence>
<dbReference type="InterPro" id="IPR031654">
    <property type="entry name" value="Capsid_N"/>
</dbReference>
<dbReference type="InterPro" id="IPR016112">
    <property type="entry name" value="VP_dsDNA_II"/>
</dbReference>
<evidence type="ECO:0000256" key="2">
    <source>
        <dbReference type="ARBA" id="ARBA00022561"/>
    </source>
</evidence>
<reference evidence="5" key="1">
    <citation type="submission" date="2017-06" db="EMBL/GenBank/DDBJ databases">
        <authorList>
            <person name="Assis F.L."/>
            <person name="Abrahao J.S."/>
            <person name="Silva L."/>
            <person name="Khalil J.B."/>
            <person name="Rodrigues R."/>
            <person name="Silva L.S."/>
            <person name="Boratto P."/>
            <person name="Andrade M."/>
            <person name="Kroon E.G."/>
            <person name="Ribeiro B."/>
            <person name="Bergier I."/>
            <person name="Seligmann H."/>
            <person name="Ghigo E."/>
            <person name="Colson P."/>
            <person name="Levasseur A."/>
            <person name="Raoult D."/>
            <person name="Scola B.L."/>
        </authorList>
    </citation>
    <scope>NUCLEOTIDE SEQUENCE</scope>
    <source>
        <strain evidence="5">Deep ocean</strain>
    </source>
</reference>
<sequence length="2326" mass="274274">MAGGILQLVANTGAPQNLWLDGDPQITFFKRIYRRTTPFAVEQIPVKFKSSVDFGSSASVDILPIGDLAHRIFFVFDIPKLAAMFLNSKSQDLSNIINNTIFTDENFMQKLKNLATSSQEIEYDRIFNLIKDTLESYKNEEIKRIRVAKIFENYQDPIGTTGILGKVINNKLNYRLDDEINHNTLVSHNNNKLSYDFDNFKMDLADQWIGQTQDYFLIHELLKLIYLSEKDVITNTPLIESNKLSNILLDSNIFYDLIPDKEISLMYHLNNNNSVDLNKTNYLLDLKKFDIYGLLKDNPQNQTKYQNIFYNYGPGFHFILNTYNTIINVVKSLAKTVPIIVAKSFIIRDNNYDIYKSDSPITIDETLRLPTIIDPNFKSNFMLNVINSEKPIEDNIFLPIDYTNTYEQLYPNSTQNSYLQLFNNQANIMFNNIRKSIDILFEKYRTQLFKSTDKLFFNNSSSLSNIYAYSVPTENFKDNENIRIKNVFNANIWFFYFFKYLDYLDEKIFCQYVRDKIIVNLSEKACIFLRYLLILLKINIEYYMNEISYLLNDLYASSPSVYPSDSMKNYTPIAYNSKINNIDIHNNLLGVTIIFHRNHVPTIMEMFQYIYYFISNVNVDKINNNLDTNLEEIDSAEVAKIKEIVKLLYYNIFKYFMDTYDNFRFEPPANFTTNEFNAKDNDLIMRYVLYFLLGVSNIDPQYKQYTLSKTLSQMEFYFAAEMINMRELQKFYYNVLFNEEFILDKVGQTTSNIISLIKNTFISIDNNFYFDTNTFKQNNNKDTTRKYFDFMYQHNAQNGMEDTLYYSTFNTNRFSGDAYIYTSYLSRYYGHVPKTPYELPLLPPVPLPPTDPYGINSLYYEHNQIVTNFAPLPANNDNILKTNIPVYWITNSDNYSVNTQNNNNTFQLFEIDYFRIKHEIFYNNDILLPDNIKFVDEYQFNLLKIINLNKQLQKVHPVYDKYLLYWIWTSLFYLIKHTDPTNLVSELKTMNTYFSYVEESINQNKLLLPKNLITDSTYLFEDLFDKLNNGEKIELYNQSELYKTNDLLENNKFIHNEINKKSNHHNNNIIDKLILLRDNFVSQYFYLTKNIDGIDKLNNISTSTSVKNDNFHNTSHSAIKILNAINDNNFDLSILNNIPPIVFLYPDMYPKEIKEIVKIYNTLDDFSQYIMKQIISFLKPSNISKLTIKDILDIINITFVSTKEIYQYCINNDQYDYIFEKLSKYHLLLLNKLSLFNEIYSYIKNLPNNKYISEEDINYLAQLAESYGINYDVYRNYLIMNIMPEYNDSNNLVDKTLLFYVKLNNDLDHFLLNNNNKEKNDTSITNYPKMNDLSFKQVIMQEIFTPAYKEMHPNLEQFFKYIDNEYYAYIYFFMDYSKNNNILPNNMMNPLISLDQTKLSLDYDNIENHYNSFEHASDFMKYLMDYVWDCSMTICNLEPENKQNLFGYENRFSTLINKNHKLTQQKLQKILDENNSNKIAIEYVGNDDNRIRSIVSALNEATTANSFAKLLENAQTNIIQNEDTYYYDNINERNNIIELMKDITQKGIIIILQQKNEIIKFKNKICNILYRNKKAKTAWVRKLAHFVVKEATLKCGDQIANHHISDWFESFHEITKHEGKESGYMKMIGHREDLIIFDDKIKNSYTIIMPFIFYFNKYITSSIPLNASINTKYQIDIQLRNLDEVAYKEEFSQYVDPNDVNNFQPYTPSMINPHLMIEYIYLSTEERKIFVTNRLEYLIDELQYDNTFHISDNNLVPVYKVGTTKKTRTKIKNKIKIKEEYYDTSKGIYITATELQNTNYNTDLLPRNDYVLEPYTDRTGITKTMMIFKPLPNIDPYIHKKRIELENYFNHPSKLMTVLIKPLIHTDPQYRTNDNSYFYGECQWDNYGLYSYYDLSKINEIKQNYYNDINYRINDLEDPVFGFINIINQLLLQYTNKNETIDNRTEKWIRTNFEYFLEILQTIKDAYNNYHEEIYYGKNIIGLKDFLLMMGINYDIVDSDILFSLINDVHNKIGISKPEEISVISAFSKKISDFNLGNLNLTKNSFTLGITELLLPVLDNYVVRNSDLTNAINEVYDKYNESVINFLINYINQTTDINNSTENYHASLTYFYNIYKTKENPEPNIISAITLINNKLFDISTNNNRIIKNLTFRDVIHQILIKSNASLKEFYTNLIPNNVINIISSKMTQTINGIINNHYVELVNYQNYMVPNPKINPLLSGYLKFNSYNIMPENSTSIMWSEAQAYQYLNHSPSVGINLHSWSLDPLSVQPQGAANLTKIDKFMSVYDVHPLISNSYPALIVSMILSINIMRYLSGMCGKAWELQS</sequence>
<evidence type="ECO:0000256" key="3">
    <source>
        <dbReference type="ARBA" id="ARBA00022844"/>
    </source>
</evidence>
<evidence type="ECO:0000313" key="5">
    <source>
        <dbReference type="EMBL" id="QKU34115.1"/>
    </source>
</evidence>
<protein>
    <recommendedName>
        <fullName evidence="4">Major capsid protein N-terminal domain-containing protein</fullName>
    </recommendedName>
</protein>
<dbReference type="SUPFAM" id="SSF49749">
    <property type="entry name" value="Group II dsDNA viruses VP"/>
    <property type="match status" value="3"/>
</dbReference>
<keyword evidence="2" id="KW-0167">Capsid protein</keyword>
<dbReference type="RefSeq" id="YP_010780731.1">
    <property type="nucleotide sequence ID" value="NC_075038.1"/>
</dbReference>
<evidence type="ECO:0000259" key="4">
    <source>
        <dbReference type="Pfam" id="PF16903"/>
    </source>
</evidence>